<keyword evidence="2" id="KW-0548">Nucleotidyltransferase</keyword>
<evidence type="ECO:0000313" key="3">
    <source>
        <dbReference type="Proteomes" id="UP000756921"/>
    </source>
</evidence>
<reference evidence="2" key="1">
    <citation type="journal article" date="2020" name="Mol. Plant Microbe Interact.">
        <title>Genome Sequence of the Biocontrol Agent Coniothyrium minitans strain Conio (IMI 134523).</title>
        <authorList>
            <person name="Patel D."/>
            <person name="Shittu T.A."/>
            <person name="Baroncelli R."/>
            <person name="Muthumeenakshi S."/>
            <person name="Osborne T.H."/>
            <person name="Janganan T.K."/>
            <person name="Sreenivasaprasad S."/>
        </authorList>
    </citation>
    <scope>NUCLEOTIDE SEQUENCE</scope>
    <source>
        <strain evidence="2">Conio</strain>
    </source>
</reference>
<organism evidence="2 3">
    <name type="scientific">Paraphaeosphaeria minitans</name>
    <dbReference type="NCBI Taxonomy" id="565426"/>
    <lineage>
        <taxon>Eukaryota</taxon>
        <taxon>Fungi</taxon>
        <taxon>Dikarya</taxon>
        <taxon>Ascomycota</taxon>
        <taxon>Pezizomycotina</taxon>
        <taxon>Dothideomycetes</taxon>
        <taxon>Pleosporomycetidae</taxon>
        <taxon>Pleosporales</taxon>
        <taxon>Massarineae</taxon>
        <taxon>Didymosphaeriaceae</taxon>
        <taxon>Paraphaeosphaeria</taxon>
    </lineage>
</organism>
<evidence type="ECO:0000313" key="2">
    <source>
        <dbReference type="EMBL" id="KAF9729909.1"/>
    </source>
</evidence>
<name>A0A9P6KKY3_9PLEO</name>
<dbReference type="OrthoDB" id="3740914at2759"/>
<keyword evidence="2" id="KW-0808">Transferase</keyword>
<proteinExistence type="predicted"/>
<feature type="compositionally biased region" description="Basic and acidic residues" evidence="1">
    <location>
        <begin position="276"/>
        <end position="294"/>
    </location>
</feature>
<dbReference type="Proteomes" id="UP000756921">
    <property type="component" value="Unassembled WGS sequence"/>
</dbReference>
<dbReference type="AlphaFoldDB" id="A0A9P6KKY3"/>
<gene>
    <name evidence="2" type="ORF">PMIN01_11842</name>
</gene>
<keyword evidence="2" id="KW-0695">RNA-directed DNA polymerase</keyword>
<dbReference type="EMBL" id="WJXW01000015">
    <property type="protein sequence ID" value="KAF9729909.1"/>
    <property type="molecule type" value="Genomic_DNA"/>
</dbReference>
<comment type="caution">
    <text evidence="2">The sequence shown here is derived from an EMBL/GenBank/DDBJ whole genome shotgun (WGS) entry which is preliminary data.</text>
</comment>
<feature type="region of interest" description="Disordered" evidence="1">
    <location>
        <begin position="268"/>
        <end position="296"/>
    </location>
</feature>
<dbReference type="GO" id="GO:0003964">
    <property type="term" value="F:RNA-directed DNA polymerase activity"/>
    <property type="evidence" value="ECO:0007669"/>
    <property type="project" value="UniProtKB-KW"/>
</dbReference>
<accession>A0A9P6KKY3</accession>
<sequence length="321" mass="37385">MASHTNDILITKATVILAQPADWQKWIFLRKDSAERNSLWKYVNPDVAEESIPSLDAEEPARKLADEFKRDSRETGRVYGIEDLSDTEFRRYQAWRSEYSSDHAEWKKKKQALLQFNTEIAQTIAEHRIHMIIKLDTPHARLQKLKAELSPMKMELETTLLYQYSEIKKMPKRANINDWLDQYEALIELMEEADLPDVKGMRAQSEFLISVQAADEAWSTNQRIMMNKAQQSSNSFTTIRKLIQEYRLYYRQTKPVASSLSSFARLNGQKEQSAMESKDSKDLSRSQNKDRRMECPCGATHRFNNCAYINPSMRSSKQPSI</sequence>
<protein>
    <submittedName>
        <fullName evidence="2">Reverse transcriptase domain protein</fullName>
    </submittedName>
</protein>
<evidence type="ECO:0000256" key="1">
    <source>
        <dbReference type="SAM" id="MobiDB-lite"/>
    </source>
</evidence>
<keyword evidence="3" id="KW-1185">Reference proteome</keyword>